<feature type="transmembrane region" description="Helical" evidence="4">
    <location>
        <begin position="219"/>
        <end position="241"/>
    </location>
</feature>
<keyword evidence="7" id="KW-1185">Reference proteome</keyword>
<gene>
    <name evidence="6" type="ORF">GCM10011403_16740</name>
</gene>
<evidence type="ECO:0000256" key="1">
    <source>
        <dbReference type="ARBA" id="ARBA00022692"/>
    </source>
</evidence>
<evidence type="ECO:0000259" key="5">
    <source>
        <dbReference type="PROSITE" id="PS50850"/>
    </source>
</evidence>
<evidence type="ECO:0000313" key="7">
    <source>
        <dbReference type="Proteomes" id="UP000627715"/>
    </source>
</evidence>
<keyword evidence="2 4" id="KW-1133">Transmembrane helix</keyword>
<dbReference type="OrthoDB" id="9793415at2"/>
<dbReference type="InterPro" id="IPR036259">
    <property type="entry name" value="MFS_trans_sf"/>
</dbReference>
<dbReference type="Proteomes" id="UP000627715">
    <property type="component" value="Unassembled WGS sequence"/>
</dbReference>
<feature type="transmembrane region" description="Helical" evidence="4">
    <location>
        <begin position="47"/>
        <end position="68"/>
    </location>
</feature>
<feature type="transmembrane region" description="Helical" evidence="4">
    <location>
        <begin position="304"/>
        <end position="326"/>
    </location>
</feature>
<dbReference type="InterPro" id="IPR020846">
    <property type="entry name" value="MFS_dom"/>
</dbReference>
<dbReference type="PANTHER" id="PTHR23537:SF1">
    <property type="entry name" value="SUGAR TRANSPORTER"/>
    <property type="match status" value="1"/>
</dbReference>
<feature type="transmembrane region" description="Helical" evidence="4">
    <location>
        <begin position="367"/>
        <end position="386"/>
    </location>
</feature>
<feature type="transmembrane region" description="Helical" evidence="4">
    <location>
        <begin position="12"/>
        <end position="35"/>
    </location>
</feature>
<feature type="transmembrane region" description="Helical" evidence="4">
    <location>
        <begin position="280"/>
        <end position="298"/>
    </location>
</feature>
<dbReference type="InterPro" id="IPR010645">
    <property type="entry name" value="MFS_4"/>
</dbReference>
<keyword evidence="1 4" id="KW-0812">Transmembrane</keyword>
<protein>
    <submittedName>
        <fullName evidence="6">MFS transporter</fullName>
    </submittedName>
</protein>
<feature type="transmembrane region" description="Helical" evidence="4">
    <location>
        <begin position="338"/>
        <end position="361"/>
    </location>
</feature>
<keyword evidence="3 4" id="KW-0472">Membrane</keyword>
<sequence length="399" mass="42650">MSTPANRPPIYLLIPISMLCTLSAVVFGRLSYGLILPVMRETLGLSYSQAANLGTLTALGYLSLLLYAGIFAGRYGGKKAILLGLSLGVLGYTGLSFFSAYPLLMLCMVLMGFGTAFTFTPLVSLLGAWYPERRGMVIGFSGSGVGTGILLTGIFIPMITQSGDESSWRMIWATFAGIAATVTVLVLVFLRDPPRHEESITMKQGLATAYRNPHVVRMAMVYGVVGLTYIVQVLFMYSFALDSDIPAAYAGRLVSIMGFVSIFSGPIWGWLADKLGHGRALTFCMIVAMCATLIPVLWPTTLAFTIHFVMVGLSVTGLFTSVLAAATSTVKPQHAAMAVSFVTVFFALGQLVGPALAGLLIDWQQDFRLTFALSASLMLIGAIVSYSSTAVAERARQSG</sequence>
<feature type="transmembrane region" description="Helical" evidence="4">
    <location>
        <begin position="247"/>
        <end position="268"/>
    </location>
</feature>
<organism evidence="6 7">
    <name type="scientific">Pseudohongiella nitratireducens</name>
    <dbReference type="NCBI Taxonomy" id="1768907"/>
    <lineage>
        <taxon>Bacteria</taxon>
        <taxon>Pseudomonadati</taxon>
        <taxon>Pseudomonadota</taxon>
        <taxon>Gammaproteobacteria</taxon>
        <taxon>Pseudomonadales</taxon>
        <taxon>Pseudohongiellaceae</taxon>
        <taxon>Pseudohongiella</taxon>
    </lineage>
</organism>
<name>A0A917LV63_9GAMM</name>
<evidence type="ECO:0000256" key="2">
    <source>
        <dbReference type="ARBA" id="ARBA00022989"/>
    </source>
</evidence>
<dbReference type="SUPFAM" id="SSF103473">
    <property type="entry name" value="MFS general substrate transporter"/>
    <property type="match status" value="1"/>
</dbReference>
<dbReference type="EMBL" id="BMIY01000006">
    <property type="protein sequence ID" value="GGG60100.1"/>
    <property type="molecule type" value="Genomic_DNA"/>
</dbReference>
<dbReference type="Gene3D" id="1.20.1250.20">
    <property type="entry name" value="MFS general substrate transporter like domains"/>
    <property type="match status" value="2"/>
</dbReference>
<dbReference type="AlphaFoldDB" id="A0A917LV63"/>
<feature type="transmembrane region" description="Helical" evidence="4">
    <location>
        <begin position="137"/>
        <end position="159"/>
    </location>
</feature>
<evidence type="ECO:0000256" key="4">
    <source>
        <dbReference type="SAM" id="Phobius"/>
    </source>
</evidence>
<proteinExistence type="predicted"/>
<reference evidence="6" key="2">
    <citation type="submission" date="2020-09" db="EMBL/GenBank/DDBJ databases">
        <authorList>
            <person name="Sun Q."/>
            <person name="Zhou Y."/>
        </authorList>
    </citation>
    <scope>NUCLEOTIDE SEQUENCE</scope>
    <source>
        <strain evidence="6">CGMCC 1.15425</strain>
    </source>
</reference>
<feature type="transmembrane region" description="Helical" evidence="4">
    <location>
        <begin position="171"/>
        <end position="190"/>
    </location>
</feature>
<evidence type="ECO:0000256" key="3">
    <source>
        <dbReference type="ARBA" id="ARBA00023136"/>
    </source>
</evidence>
<reference evidence="6" key="1">
    <citation type="journal article" date="2014" name="Int. J. Syst. Evol. Microbiol.">
        <title>Complete genome sequence of Corynebacterium casei LMG S-19264T (=DSM 44701T), isolated from a smear-ripened cheese.</title>
        <authorList>
            <consortium name="US DOE Joint Genome Institute (JGI-PGF)"/>
            <person name="Walter F."/>
            <person name="Albersmeier A."/>
            <person name="Kalinowski J."/>
            <person name="Ruckert C."/>
        </authorList>
    </citation>
    <scope>NUCLEOTIDE SEQUENCE</scope>
    <source>
        <strain evidence="6">CGMCC 1.15425</strain>
    </source>
</reference>
<comment type="caution">
    <text evidence="6">The sequence shown here is derived from an EMBL/GenBank/DDBJ whole genome shotgun (WGS) entry which is preliminary data.</text>
</comment>
<dbReference type="PROSITE" id="PS50850">
    <property type="entry name" value="MFS"/>
    <property type="match status" value="1"/>
</dbReference>
<feature type="transmembrane region" description="Helical" evidence="4">
    <location>
        <begin position="103"/>
        <end position="130"/>
    </location>
</feature>
<feature type="domain" description="Major facilitator superfamily (MFS) profile" evidence="5">
    <location>
        <begin position="12"/>
        <end position="393"/>
    </location>
</feature>
<accession>A0A917LV63</accession>
<dbReference type="GO" id="GO:0022857">
    <property type="term" value="F:transmembrane transporter activity"/>
    <property type="evidence" value="ECO:0007669"/>
    <property type="project" value="InterPro"/>
</dbReference>
<dbReference type="RefSeq" id="WP_068812412.1">
    <property type="nucleotide sequence ID" value="NZ_BMIY01000006.1"/>
</dbReference>
<dbReference type="GO" id="GO:0005886">
    <property type="term" value="C:plasma membrane"/>
    <property type="evidence" value="ECO:0007669"/>
    <property type="project" value="TreeGrafter"/>
</dbReference>
<evidence type="ECO:0000313" key="6">
    <source>
        <dbReference type="EMBL" id="GGG60100.1"/>
    </source>
</evidence>
<dbReference type="Pfam" id="PF06779">
    <property type="entry name" value="MFS_4"/>
    <property type="match status" value="1"/>
</dbReference>
<dbReference type="PANTHER" id="PTHR23537">
    <property type="match status" value="1"/>
</dbReference>
<feature type="transmembrane region" description="Helical" evidence="4">
    <location>
        <begin position="80"/>
        <end position="97"/>
    </location>
</feature>